<comment type="caution">
    <text evidence="1">The sequence shown here is derived from an EMBL/GenBank/DDBJ whole genome shotgun (WGS) entry which is preliminary data.</text>
</comment>
<accession>A0A3S4ZTP9</accession>
<reference evidence="1" key="1">
    <citation type="submission" date="2018-11" db="EMBL/GenBank/DDBJ databases">
        <authorList>
            <consortium name="Pathogen Informatics"/>
        </authorList>
    </citation>
    <scope>NUCLEOTIDE SEQUENCE</scope>
</reference>
<organism evidence="1 2">
    <name type="scientific">Protopolystoma xenopodis</name>
    <dbReference type="NCBI Taxonomy" id="117903"/>
    <lineage>
        <taxon>Eukaryota</taxon>
        <taxon>Metazoa</taxon>
        <taxon>Spiralia</taxon>
        <taxon>Lophotrochozoa</taxon>
        <taxon>Platyhelminthes</taxon>
        <taxon>Monogenea</taxon>
        <taxon>Polyopisthocotylea</taxon>
        <taxon>Polystomatidea</taxon>
        <taxon>Polystomatidae</taxon>
        <taxon>Protopolystoma</taxon>
    </lineage>
</organism>
<keyword evidence="2" id="KW-1185">Reference proteome</keyword>
<proteinExistence type="predicted"/>
<protein>
    <submittedName>
        <fullName evidence="1">Uncharacterized protein</fullName>
    </submittedName>
</protein>
<dbReference type="Proteomes" id="UP000784294">
    <property type="component" value="Unassembled WGS sequence"/>
</dbReference>
<evidence type="ECO:0000313" key="2">
    <source>
        <dbReference type="Proteomes" id="UP000784294"/>
    </source>
</evidence>
<dbReference type="AlphaFoldDB" id="A0A3S4ZTP9"/>
<name>A0A3S4ZTP9_9PLAT</name>
<sequence length="262" mass="29648">MFSACYQPAGCHVASTSPARMRSRTVLVVRPTGACPSLSVDQQKVYTPTETQCPDNAFCSTNRPSNTSPAMRSRYGNIDFRQSTHFPGVNKRADNRAFLTDDAIDRVVDFGRIVSVARLIPNELSVLAESPFRGGTDFFRQFRQTLILQEKSTRHCQCGSHVCHSRNRTTHDNWPINASFGDHLLPRRDWRDRVSSPDRLPRRHHSEDTGRGSILRMGRDELGRHPEDFSRTCGTVFIFHSCITVTGFASATEAWSMRFQVQ</sequence>
<dbReference type="EMBL" id="CAAALY010041975">
    <property type="protein sequence ID" value="VEL19533.1"/>
    <property type="molecule type" value="Genomic_DNA"/>
</dbReference>
<gene>
    <name evidence="1" type="ORF">PXEA_LOCUS12973</name>
</gene>
<evidence type="ECO:0000313" key="1">
    <source>
        <dbReference type="EMBL" id="VEL19533.1"/>
    </source>
</evidence>